<protein>
    <submittedName>
        <fullName evidence="1">Uncharacterized protein</fullName>
    </submittedName>
</protein>
<dbReference type="AlphaFoldDB" id="A0A655IG47"/>
<dbReference type="EMBL" id="CSAJ01000102">
    <property type="protein sequence ID" value="COV88428.1"/>
    <property type="molecule type" value="Genomic_DNA"/>
</dbReference>
<gene>
    <name evidence="1" type="ORF">ERS007720_01115</name>
</gene>
<evidence type="ECO:0000313" key="2">
    <source>
        <dbReference type="Proteomes" id="UP000044938"/>
    </source>
</evidence>
<dbReference type="Proteomes" id="UP000044938">
    <property type="component" value="Unassembled WGS sequence"/>
</dbReference>
<organism evidence="1 2">
    <name type="scientific">Mycobacterium tuberculosis</name>
    <dbReference type="NCBI Taxonomy" id="1773"/>
    <lineage>
        <taxon>Bacteria</taxon>
        <taxon>Bacillati</taxon>
        <taxon>Actinomycetota</taxon>
        <taxon>Actinomycetes</taxon>
        <taxon>Mycobacteriales</taxon>
        <taxon>Mycobacteriaceae</taxon>
        <taxon>Mycobacterium</taxon>
        <taxon>Mycobacterium tuberculosis complex</taxon>
    </lineage>
</organism>
<sequence length="174" mass="19354">MQLDRDQRPGLRIGQPMWRHHPAKSVASVAASGTNRGDLSILAVLIDHLTIARSDRGCHRLVVQRHHIGQLVHRGHQLAQRVRVDEVHTTIDECLHRSGRAGVSPRAQQLAQAPTGQVRVLLLTGQREFLLDYLGIQHEPGVVMSRLGDVLQCAEGVEPGKQRYRQPLARGIQP</sequence>
<reference evidence="1 2" key="1">
    <citation type="submission" date="2015-03" db="EMBL/GenBank/DDBJ databases">
        <authorList>
            <consortium name="Pathogen Informatics"/>
        </authorList>
    </citation>
    <scope>NUCLEOTIDE SEQUENCE [LARGE SCALE GENOMIC DNA]</scope>
    <source>
        <strain evidence="1 2">M09401471</strain>
    </source>
</reference>
<name>A0A655IG47_MYCTX</name>
<accession>A0A655IG47</accession>
<proteinExistence type="predicted"/>
<evidence type="ECO:0000313" key="1">
    <source>
        <dbReference type="EMBL" id="COV88428.1"/>
    </source>
</evidence>